<evidence type="ECO:0000313" key="15">
    <source>
        <dbReference type="Proteomes" id="UP000001556"/>
    </source>
</evidence>
<evidence type="ECO:0000259" key="12">
    <source>
        <dbReference type="PROSITE" id="PS51898"/>
    </source>
</evidence>
<keyword evidence="8 11" id="KW-0238">DNA-binding</keyword>
<keyword evidence="15" id="KW-1185">Reference proteome</keyword>
<dbReference type="Pfam" id="PF00589">
    <property type="entry name" value="Phage_integrase"/>
    <property type="match status" value="1"/>
</dbReference>
<dbReference type="STRING" id="349161.Dred_0967"/>
<dbReference type="GO" id="GO:0003677">
    <property type="term" value="F:DNA binding"/>
    <property type="evidence" value="ECO:0007669"/>
    <property type="project" value="UniProtKB-UniRule"/>
</dbReference>
<dbReference type="NCBIfam" id="NF040815">
    <property type="entry name" value="recomb_XerA_Arch"/>
    <property type="match status" value="1"/>
</dbReference>
<reference evidence="14 15" key="1">
    <citation type="submission" date="2007-03" db="EMBL/GenBank/DDBJ databases">
        <title>Complete sequence of Desulfotomaculum reducens MI-1.</title>
        <authorList>
            <consortium name="US DOE Joint Genome Institute"/>
            <person name="Copeland A."/>
            <person name="Lucas S."/>
            <person name="Lapidus A."/>
            <person name="Barry K."/>
            <person name="Detter J.C."/>
            <person name="Glavina del Rio T."/>
            <person name="Hammon N."/>
            <person name="Israni S."/>
            <person name="Dalin E."/>
            <person name="Tice H."/>
            <person name="Pitluck S."/>
            <person name="Sims D."/>
            <person name="Brettin T."/>
            <person name="Bruce D."/>
            <person name="Han C."/>
            <person name="Tapia R."/>
            <person name="Schmutz J."/>
            <person name="Larimer F."/>
            <person name="Land M."/>
            <person name="Hauser L."/>
            <person name="Kyrpides N."/>
            <person name="Kim E."/>
            <person name="Tebo B.M."/>
            <person name="Richardson P."/>
        </authorList>
    </citation>
    <scope>NUCLEOTIDE SEQUENCE [LARGE SCALE GENOMIC DNA]</scope>
    <source>
        <strain evidence="14 15">MI-1</strain>
    </source>
</reference>
<dbReference type="InterPro" id="IPR004107">
    <property type="entry name" value="Integrase_SAM-like_N"/>
</dbReference>
<evidence type="ECO:0000256" key="1">
    <source>
        <dbReference type="ARBA" id="ARBA00003283"/>
    </source>
</evidence>
<evidence type="ECO:0000256" key="4">
    <source>
        <dbReference type="ARBA" id="ARBA00022490"/>
    </source>
</evidence>
<evidence type="ECO:0000256" key="7">
    <source>
        <dbReference type="ARBA" id="ARBA00022908"/>
    </source>
</evidence>
<evidence type="ECO:0000256" key="5">
    <source>
        <dbReference type="ARBA" id="ARBA00022618"/>
    </source>
</evidence>
<dbReference type="PANTHER" id="PTHR30349">
    <property type="entry name" value="PHAGE INTEGRASE-RELATED"/>
    <property type="match status" value="1"/>
</dbReference>
<dbReference type="InterPro" id="IPR011010">
    <property type="entry name" value="DNA_brk_join_enz"/>
</dbReference>
<dbReference type="OrthoDB" id="9785687at2"/>
<dbReference type="SUPFAM" id="SSF56349">
    <property type="entry name" value="DNA breaking-rejoining enzymes"/>
    <property type="match status" value="1"/>
</dbReference>
<dbReference type="RefSeq" id="WP_011877331.1">
    <property type="nucleotide sequence ID" value="NC_009253.1"/>
</dbReference>
<dbReference type="Proteomes" id="UP000001556">
    <property type="component" value="Chromosome"/>
</dbReference>
<evidence type="ECO:0000256" key="8">
    <source>
        <dbReference type="ARBA" id="ARBA00023125"/>
    </source>
</evidence>
<dbReference type="InterPro" id="IPR002104">
    <property type="entry name" value="Integrase_catalytic"/>
</dbReference>
<accession>A4J349</accession>
<name>A4J349_DESRM</name>
<keyword evidence="4" id="KW-0963">Cytoplasm</keyword>
<feature type="domain" description="Core-binding (CB)" evidence="13">
    <location>
        <begin position="46"/>
        <end position="124"/>
    </location>
</feature>
<dbReference type="Gene3D" id="1.10.443.10">
    <property type="entry name" value="Intergrase catalytic core"/>
    <property type="match status" value="1"/>
</dbReference>
<evidence type="ECO:0000313" key="14">
    <source>
        <dbReference type="EMBL" id="ABO49502.1"/>
    </source>
</evidence>
<dbReference type="eggNOG" id="COG4974">
    <property type="taxonomic scope" value="Bacteria"/>
</dbReference>
<dbReference type="HOGENOM" id="CLU_027562_9_2_9"/>
<comment type="similarity">
    <text evidence="3">Belongs to the 'phage' integrase family.</text>
</comment>
<dbReference type="GO" id="GO:0007059">
    <property type="term" value="P:chromosome segregation"/>
    <property type="evidence" value="ECO:0007669"/>
    <property type="project" value="UniProtKB-KW"/>
</dbReference>
<proteinExistence type="inferred from homology"/>
<dbReference type="InterPro" id="IPR044068">
    <property type="entry name" value="CB"/>
</dbReference>
<dbReference type="PANTHER" id="PTHR30349:SF77">
    <property type="entry name" value="TYROSINE RECOMBINASE XERC"/>
    <property type="match status" value="1"/>
</dbReference>
<protein>
    <submittedName>
        <fullName evidence="14">Phage integrase family protein</fullName>
    </submittedName>
</protein>
<dbReference type="PROSITE" id="PS51898">
    <property type="entry name" value="TYR_RECOMBINASE"/>
    <property type="match status" value="1"/>
</dbReference>
<evidence type="ECO:0000259" key="13">
    <source>
        <dbReference type="PROSITE" id="PS51900"/>
    </source>
</evidence>
<dbReference type="GO" id="GO:0005737">
    <property type="term" value="C:cytoplasm"/>
    <property type="evidence" value="ECO:0007669"/>
    <property type="project" value="UniProtKB-SubCell"/>
</dbReference>
<dbReference type="GO" id="GO:0051301">
    <property type="term" value="P:cell division"/>
    <property type="evidence" value="ECO:0007669"/>
    <property type="project" value="UniProtKB-KW"/>
</dbReference>
<dbReference type="EMBL" id="CP000612">
    <property type="protein sequence ID" value="ABO49502.1"/>
    <property type="molecule type" value="Genomic_DNA"/>
</dbReference>
<comment type="subcellular location">
    <subcellularLocation>
        <location evidence="2">Cytoplasm</location>
    </subcellularLocation>
</comment>
<dbReference type="InterPro" id="IPR010998">
    <property type="entry name" value="Integrase_recombinase_N"/>
</dbReference>
<keyword evidence="6" id="KW-0159">Chromosome partition</keyword>
<keyword evidence="7" id="KW-0229">DNA integration</keyword>
<organism evidence="14 15">
    <name type="scientific">Desulforamulus reducens (strain ATCC BAA-1160 / DSM 100696 / MI-1)</name>
    <name type="common">Desulfotomaculum reducens</name>
    <dbReference type="NCBI Taxonomy" id="349161"/>
    <lineage>
        <taxon>Bacteria</taxon>
        <taxon>Bacillati</taxon>
        <taxon>Bacillota</taxon>
        <taxon>Clostridia</taxon>
        <taxon>Eubacteriales</taxon>
        <taxon>Peptococcaceae</taxon>
        <taxon>Desulforamulus</taxon>
    </lineage>
</organism>
<dbReference type="AlphaFoldDB" id="A4J349"/>
<evidence type="ECO:0000256" key="9">
    <source>
        <dbReference type="ARBA" id="ARBA00023172"/>
    </source>
</evidence>
<gene>
    <name evidence="14" type="ordered locus">Dred_0967</name>
</gene>
<keyword evidence="10" id="KW-0131">Cell cycle</keyword>
<evidence type="ECO:0000256" key="10">
    <source>
        <dbReference type="ARBA" id="ARBA00023306"/>
    </source>
</evidence>
<sequence>MLNYLVDQILGICGTNAEGQDDVEKQLRELLNGYVIKKASPDSNLADANQKLNMFLLSKKMEGLSEKTIDKYRKTILDFAKYVNKPLKRITTADIRTWLSNRDIKISTVRYRLAVLRSFYNYLLAEEIVAVDPTRRIKSPKLEKRIPKALNNDELEVLREGCNTLREKALLEIFYATGCRIGEVFGANKIDINWQERSLVVLGKGNKERIVFIGARAAHSLKKYLNSRQDNEDALFVTEKGKIQRLSVRSIQLIFKKIANRVVIHKNIYPHIFRHTLATALLNHGARLEDVQDLLGHTNPSTTQIYCKVSPERKKLAYNQHFVN</sequence>
<dbReference type="InterPro" id="IPR013762">
    <property type="entry name" value="Integrase-like_cat_sf"/>
</dbReference>
<keyword evidence="9" id="KW-0233">DNA recombination</keyword>
<evidence type="ECO:0000256" key="2">
    <source>
        <dbReference type="ARBA" id="ARBA00004496"/>
    </source>
</evidence>
<dbReference type="GO" id="GO:0006310">
    <property type="term" value="P:DNA recombination"/>
    <property type="evidence" value="ECO:0007669"/>
    <property type="project" value="UniProtKB-KW"/>
</dbReference>
<dbReference type="PROSITE" id="PS51900">
    <property type="entry name" value="CB"/>
    <property type="match status" value="1"/>
</dbReference>
<keyword evidence="5" id="KW-0132">Cell division</keyword>
<dbReference type="GO" id="GO:0015074">
    <property type="term" value="P:DNA integration"/>
    <property type="evidence" value="ECO:0007669"/>
    <property type="project" value="UniProtKB-KW"/>
</dbReference>
<comment type="function">
    <text evidence="1">Site-specific tyrosine recombinase, which acts by catalyzing the cutting and rejoining of the recombining DNA molecules.</text>
</comment>
<evidence type="ECO:0000256" key="11">
    <source>
        <dbReference type="PROSITE-ProRule" id="PRU01248"/>
    </source>
</evidence>
<evidence type="ECO:0000256" key="3">
    <source>
        <dbReference type="ARBA" id="ARBA00008857"/>
    </source>
</evidence>
<dbReference type="Pfam" id="PF02899">
    <property type="entry name" value="Phage_int_SAM_1"/>
    <property type="match status" value="1"/>
</dbReference>
<dbReference type="Gene3D" id="1.10.150.130">
    <property type="match status" value="1"/>
</dbReference>
<dbReference type="KEGG" id="drm:Dred_0967"/>
<feature type="domain" description="Tyr recombinase" evidence="12">
    <location>
        <begin position="145"/>
        <end position="319"/>
    </location>
</feature>
<dbReference type="InterPro" id="IPR050090">
    <property type="entry name" value="Tyrosine_recombinase_XerCD"/>
</dbReference>
<evidence type="ECO:0000256" key="6">
    <source>
        <dbReference type="ARBA" id="ARBA00022829"/>
    </source>
</evidence>